<evidence type="ECO:0000313" key="9">
    <source>
        <dbReference type="EMBL" id="RWX44651.1"/>
    </source>
</evidence>
<dbReference type="Pfam" id="PF03349">
    <property type="entry name" value="Toluene_X"/>
    <property type="match status" value="1"/>
</dbReference>
<dbReference type="GO" id="GO:0009279">
    <property type="term" value="C:cell outer membrane"/>
    <property type="evidence" value="ECO:0007669"/>
    <property type="project" value="UniProtKB-SubCell"/>
</dbReference>
<dbReference type="EMBL" id="MTKO01000091">
    <property type="protein sequence ID" value="RWX44651.1"/>
    <property type="molecule type" value="Genomic_DNA"/>
</dbReference>
<comment type="caution">
    <text evidence="9">The sequence shown here is derived from an EMBL/GenBank/DDBJ whole genome shotgun (WGS) entry which is preliminary data.</text>
</comment>
<keyword evidence="4" id="KW-0812">Transmembrane</keyword>
<evidence type="ECO:0000313" key="10">
    <source>
        <dbReference type="Proteomes" id="UP000287853"/>
    </source>
</evidence>
<organism evidence="9 10">
    <name type="scientific">Candidatus Electrothrix aarhusensis</name>
    <dbReference type="NCBI Taxonomy" id="1859131"/>
    <lineage>
        <taxon>Bacteria</taxon>
        <taxon>Pseudomonadati</taxon>
        <taxon>Thermodesulfobacteriota</taxon>
        <taxon>Desulfobulbia</taxon>
        <taxon>Desulfobulbales</taxon>
        <taxon>Desulfobulbaceae</taxon>
        <taxon>Candidatus Electrothrix</taxon>
    </lineage>
</organism>
<evidence type="ECO:0000256" key="1">
    <source>
        <dbReference type="ARBA" id="ARBA00004571"/>
    </source>
</evidence>
<dbReference type="Gene3D" id="2.40.160.60">
    <property type="entry name" value="Outer membrane protein transport protein (OMPP1/FadL/TodX)"/>
    <property type="match status" value="1"/>
</dbReference>
<evidence type="ECO:0000256" key="4">
    <source>
        <dbReference type="ARBA" id="ARBA00022692"/>
    </source>
</evidence>
<dbReference type="InterPro" id="IPR005017">
    <property type="entry name" value="OMPP1/FadL/TodX"/>
</dbReference>
<evidence type="ECO:0000256" key="8">
    <source>
        <dbReference type="SAM" id="SignalP"/>
    </source>
</evidence>
<accession>A0A444IUT0</accession>
<evidence type="ECO:0000256" key="7">
    <source>
        <dbReference type="ARBA" id="ARBA00023237"/>
    </source>
</evidence>
<evidence type="ECO:0000256" key="2">
    <source>
        <dbReference type="ARBA" id="ARBA00008163"/>
    </source>
</evidence>
<feature type="signal peptide" evidence="8">
    <location>
        <begin position="1"/>
        <end position="21"/>
    </location>
</feature>
<comment type="subcellular location">
    <subcellularLocation>
        <location evidence="1">Cell outer membrane</location>
        <topology evidence="1">Multi-pass membrane protein</topology>
    </subcellularLocation>
</comment>
<feature type="chain" id="PRO_5019163155" evidence="8">
    <location>
        <begin position="22"/>
        <end position="430"/>
    </location>
</feature>
<keyword evidence="3" id="KW-1134">Transmembrane beta strand</keyword>
<dbReference type="AlphaFoldDB" id="A0A444IUT0"/>
<comment type="similarity">
    <text evidence="2">Belongs to the OmpP1/FadL family.</text>
</comment>
<dbReference type="PANTHER" id="PTHR35093:SF8">
    <property type="entry name" value="OUTER MEMBRANE PROTEIN NMB0088-RELATED"/>
    <property type="match status" value="1"/>
</dbReference>
<gene>
    <name evidence="9" type="ORF">H206_01650</name>
</gene>
<reference evidence="9 10" key="1">
    <citation type="submission" date="2017-01" db="EMBL/GenBank/DDBJ databases">
        <title>The cable genome- insights into the physiology and evolution of filamentous bacteria capable of sulfide oxidation via long distance electron transfer.</title>
        <authorList>
            <person name="Schreiber L."/>
            <person name="Bjerg J.T."/>
            <person name="Boggild A."/>
            <person name="Van De Vossenberg J."/>
            <person name="Meysman F."/>
            <person name="Nielsen L.P."/>
            <person name="Schramm A."/>
            <person name="Kjeldsen K.U."/>
        </authorList>
    </citation>
    <scope>NUCLEOTIDE SEQUENCE [LARGE SCALE GENOMIC DNA]</scope>
    <source>
        <strain evidence="9">MCF</strain>
    </source>
</reference>
<name>A0A444IUT0_9BACT</name>
<dbReference type="Proteomes" id="UP000287853">
    <property type="component" value="Unassembled WGS sequence"/>
</dbReference>
<dbReference type="SUPFAM" id="SSF56935">
    <property type="entry name" value="Porins"/>
    <property type="match status" value="1"/>
</dbReference>
<protein>
    <submittedName>
        <fullName evidence="9">Long-chain fatty acid transport protein</fullName>
    </submittedName>
</protein>
<evidence type="ECO:0000256" key="6">
    <source>
        <dbReference type="ARBA" id="ARBA00023136"/>
    </source>
</evidence>
<dbReference type="PANTHER" id="PTHR35093">
    <property type="entry name" value="OUTER MEMBRANE PROTEIN NMB0088-RELATED"/>
    <property type="match status" value="1"/>
</dbReference>
<proteinExistence type="inferred from homology"/>
<evidence type="ECO:0000256" key="5">
    <source>
        <dbReference type="ARBA" id="ARBA00022729"/>
    </source>
</evidence>
<evidence type="ECO:0000256" key="3">
    <source>
        <dbReference type="ARBA" id="ARBA00022452"/>
    </source>
</evidence>
<keyword evidence="5 8" id="KW-0732">Signal</keyword>
<dbReference type="GO" id="GO:0015483">
    <property type="term" value="F:long-chain fatty acid transporting porin activity"/>
    <property type="evidence" value="ECO:0007669"/>
    <property type="project" value="TreeGrafter"/>
</dbReference>
<sequence length="430" mass="47310">MASYKTSIFLMSCVFVFGAQDASWSNPNQINSGYWALHIPFDLEPFETLGGRSLGMGNAFIAIADDSTAAVINPAGLTEIQRMEFTADLRYSSYKTDYLDTYTASNNVGLGPDLEEIGTFDNDITDFSFIGLTLPLVSGRMAASLYYKNSSFEAADVQDVGPVSILDETLNLQQQNISRKEIDEYQKGVFGLAGAVNYDGFFSVGATVNLEQLNAGLSEQWTSNDFSNNTLEATTEYENRIEGDDTDITFAIGALYKPVQGISIGVSYRKGANFSIAYTSTETICDPLSVCDRISEDDNVTFDIPDVWGAGIAWKTLDGWLFSAQVDMVEYSALQDSTTEGITMDETIDDGLIFRFGVEKSFYRANSSQYQLRAGMFSVPDHDGFQAIDSDRMYYTLGGGVTLSKQIELNVGTSFSEDMIDTLLSFSYNF</sequence>
<keyword evidence="6" id="KW-0472">Membrane</keyword>
<keyword evidence="10" id="KW-1185">Reference proteome</keyword>
<keyword evidence="7" id="KW-0998">Cell outer membrane</keyword>